<keyword evidence="3" id="KW-1185">Reference proteome</keyword>
<dbReference type="AlphaFoldDB" id="A0A3D8QJU2"/>
<evidence type="ECO:0000256" key="1">
    <source>
        <dbReference type="SAM" id="MobiDB-lite"/>
    </source>
</evidence>
<accession>A0A3D8QJU2</accession>
<reference evidence="2 3" key="1">
    <citation type="journal article" date="2018" name="IMA Fungus">
        <title>IMA Genome-F 9: Draft genome sequence of Annulohypoxylon stygium, Aspergillus mulundensis, Berkeleyomyces basicola (syn. Thielaviopsis basicola), Ceratocystis smalleyi, two Cercospora beticola strains, Coleophoma cylindrospora, Fusarium fracticaudum, Phialophora cf. hyalina, and Morchella septimelata.</title>
        <authorList>
            <person name="Wingfield B.D."/>
            <person name="Bills G.F."/>
            <person name="Dong Y."/>
            <person name="Huang W."/>
            <person name="Nel W.J."/>
            <person name="Swalarsk-Parry B.S."/>
            <person name="Vaghefi N."/>
            <person name="Wilken P.M."/>
            <person name="An Z."/>
            <person name="de Beer Z.W."/>
            <person name="De Vos L."/>
            <person name="Chen L."/>
            <person name="Duong T.A."/>
            <person name="Gao Y."/>
            <person name="Hammerbacher A."/>
            <person name="Kikkert J.R."/>
            <person name="Li Y."/>
            <person name="Li H."/>
            <person name="Li K."/>
            <person name="Li Q."/>
            <person name="Liu X."/>
            <person name="Ma X."/>
            <person name="Naidoo K."/>
            <person name="Pethybridge S.J."/>
            <person name="Sun J."/>
            <person name="Steenkamp E.T."/>
            <person name="van der Nest M.A."/>
            <person name="van Wyk S."/>
            <person name="Wingfield M.J."/>
            <person name="Xiong C."/>
            <person name="Yue Q."/>
            <person name="Zhang X."/>
        </authorList>
    </citation>
    <scope>NUCLEOTIDE SEQUENCE [LARGE SCALE GENOMIC DNA]</scope>
    <source>
        <strain evidence="2 3">BP6252</strain>
    </source>
</reference>
<dbReference type="Proteomes" id="UP000256645">
    <property type="component" value="Unassembled WGS sequence"/>
</dbReference>
<gene>
    <name evidence="2" type="ORF">BP6252_11450</name>
</gene>
<evidence type="ECO:0000313" key="3">
    <source>
        <dbReference type="Proteomes" id="UP000256645"/>
    </source>
</evidence>
<feature type="compositionally biased region" description="Basic and acidic residues" evidence="1">
    <location>
        <begin position="17"/>
        <end position="35"/>
    </location>
</feature>
<evidence type="ECO:0000313" key="2">
    <source>
        <dbReference type="EMBL" id="RDW62017.1"/>
    </source>
</evidence>
<feature type="region of interest" description="Disordered" evidence="1">
    <location>
        <begin position="1"/>
        <end position="35"/>
    </location>
</feature>
<comment type="caution">
    <text evidence="2">The sequence shown here is derived from an EMBL/GenBank/DDBJ whole genome shotgun (WGS) entry which is preliminary data.</text>
</comment>
<organism evidence="2 3">
    <name type="scientific">Coleophoma cylindrospora</name>
    <dbReference type="NCBI Taxonomy" id="1849047"/>
    <lineage>
        <taxon>Eukaryota</taxon>
        <taxon>Fungi</taxon>
        <taxon>Dikarya</taxon>
        <taxon>Ascomycota</taxon>
        <taxon>Pezizomycotina</taxon>
        <taxon>Leotiomycetes</taxon>
        <taxon>Helotiales</taxon>
        <taxon>Dermateaceae</taxon>
        <taxon>Coleophoma</taxon>
    </lineage>
</organism>
<protein>
    <submittedName>
        <fullName evidence="2">Uncharacterized protein</fullName>
    </submittedName>
</protein>
<dbReference type="EMBL" id="PDLM01000014">
    <property type="protein sequence ID" value="RDW62017.1"/>
    <property type="molecule type" value="Genomic_DNA"/>
</dbReference>
<feature type="region of interest" description="Disordered" evidence="1">
    <location>
        <begin position="325"/>
        <end position="361"/>
    </location>
</feature>
<proteinExistence type="predicted"/>
<sequence>MQWMDRHTATARLSKWRSKEDEKKAVGDGQEKDKKSVDEAFQLGMTCPLIYGDWHFGQRVPTAPCCAAATYPHPALAPSPHRCMAALARRPGGNLDGAGATRVDCAVLGGSGLHAKSLGASSAASKPRPAGLCSVQFLVVPSSGSCRPARKPAWACDRVSAIEVGWPYRGPHACTAALNLIPALAQLLLLLLLLPRLLRCTLPRPPSCGDNLSCDVWRRGQHGVVDGRPCGWWGLARRGGRSSPMSASSISCIKPTADVQATTAGSSQFRTIPKPRVNADKRSGIAPAVVMSAIRTAPSVHRCWADPPISSSGQDMGRMITINDVAGARNIRPERRTAGQRSQTRPKQGLSVSGRRSRKAA</sequence>
<name>A0A3D8QJU2_9HELO</name>